<dbReference type="Pfam" id="PF08676">
    <property type="entry name" value="MutL_C"/>
    <property type="match status" value="1"/>
</dbReference>
<sequence>MAPAPRIRLLPETTANRIAAGEVVERPAAAVKELVENALDAGARRILVSLEEGGIGRILVEDDGHGMGADDLAMALERHATSKLAEEAMLFRIATLGFRGEALPSIGAVSRLTLTSRLIDGAAHAISVEGGRKSAVGPAAGPPGTRVEVRDLFFATPARRAFLRTPRHEAEQAVEAVRRLAMAWPEVAFRVEVEGRLALTLPPADRTGRIAALLGADFAAAAVPVEADRQGLHLSGLAGLPTHHTATGAAQHLVVNRRPVRDPLLRTALRVAYRDMVPAKRFPVAALFLEVPPESVDVNVHPMKTELRFRDPAAVRGLLISALGRALAVGAAGAAPEDVAVPAWDAGSWDASGPDARMRHAQTGEARTGEARTGDRQAGDAPPRDAGAAPGFAEAAPPGLGRFPGWQPPAGSSWQGPQSRLPQPQRPRTASLPLGFAAAQPPPAVAASGGDFGAEGPLGRPLAQIMETYVLAEAPDGSLVLVDQHAAHERLTHEALRAQLVEGGVRAQPLLLPAVVELPAADAARLLDRAGELARLGLEIEGFGGPGALLVRAMPALLGAPDPAPLLRDLAEELAEMDEALALEARLDAAVARLACHGSIRAGRRLGGAEMAALLRQMEATPRAATCSHGRPTVLRFGKAELEKLFGRR</sequence>
<proteinExistence type="inferred from homology"/>
<comment type="similarity">
    <text evidence="1 5">Belongs to the DNA mismatch repair MutL/HexB family.</text>
</comment>
<dbReference type="PANTHER" id="PTHR10073:SF12">
    <property type="entry name" value="DNA MISMATCH REPAIR PROTEIN MLH1"/>
    <property type="match status" value="1"/>
</dbReference>
<dbReference type="SMART" id="SM00853">
    <property type="entry name" value="MutL_C"/>
    <property type="match status" value="1"/>
</dbReference>
<dbReference type="InterPro" id="IPR014762">
    <property type="entry name" value="DNA_mismatch_repair_CS"/>
</dbReference>
<evidence type="ECO:0000256" key="4">
    <source>
        <dbReference type="ARBA" id="ARBA00023204"/>
    </source>
</evidence>
<dbReference type="InterPro" id="IPR042120">
    <property type="entry name" value="MutL_C_dimsub"/>
</dbReference>
<dbReference type="InterPro" id="IPR037198">
    <property type="entry name" value="MutL_C_sf"/>
</dbReference>
<dbReference type="EMBL" id="JAAVTX010000002">
    <property type="protein sequence ID" value="NKE44358.1"/>
    <property type="molecule type" value="Genomic_DNA"/>
</dbReference>
<evidence type="ECO:0000313" key="10">
    <source>
        <dbReference type="Proteomes" id="UP000765160"/>
    </source>
</evidence>
<name>A0ABX1EVQ3_9PROT</name>
<dbReference type="InterPro" id="IPR020667">
    <property type="entry name" value="DNA_mismatch_repair_MutL"/>
</dbReference>
<evidence type="ECO:0000313" key="9">
    <source>
        <dbReference type="EMBL" id="NKE44358.1"/>
    </source>
</evidence>
<feature type="compositionally biased region" description="Low complexity" evidence="6">
    <location>
        <begin position="415"/>
        <end position="428"/>
    </location>
</feature>
<dbReference type="InterPro" id="IPR014790">
    <property type="entry name" value="MutL_C"/>
</dbReference>
<dbReference type="SUPFAM" id="SSF54211">
    <property type="entry name" value="Ribosomal protein S5 domain 2-like"/>
    <property type="match status" value="1"/>
</dbReference>
<feature type="region of interest" description="Disordered" evidence="6">
    <location>
        <begin position="351"/>
        <end position="429"/>
    </location>
</feature>
<dbReference type="Gene3D" id="3.30.1540.20">
    <property type="entry name" value="MutL, C-terminal domain, dimerisation subdomain"/>
    <property type="match status" value="1"/>
</dbReference>
<keyword evidence="9" id="KW-0378">Hydrolase</keyword>
<dbReference type="RefSeq" id="WP_168048288.1">
    <property type="nucleotide sequence ID" value="NZ_JAATJR010000002.1"/>
</dbReference>
<feature type="domain" description="DNA mismatch repair protein S5" evidence="8">
    <location>
        <begin position="210"/>
        <end position="328"/>
    </location>
</feature>
<evidence type="ECO:0000256" key="2">
    <source>
        <dbReference type="ARBA" id="ARBA00021975"/>
    </source>
</evidence>
<gene>
    <name evidence="5 9" type="primary">mutL</name>
    <name evidence="9" type="ORF">HB662_06185</name>
</gene>
<keyword evidence="3 5" id="KW-0227">DNA damage</keyword>
<feature type="domain" description="MutL C-terminal dimerisation" evidence="7">
    <location>
        <begin position="461"/>
        <end position="606"/>
    </location>
</feature>
<accession>A0ABX1EVQ3</accession>
<protein>
    <recommendedName>
        <fullName evidence="2 5">DNA mismatch repair protein MutL</fullName>
    </recommendedName>
</protein>
<dbReference type="Pfam" id="PF13589">
    <property type="entry name" value="HATPase_c_3"/>
    <property type="match status" value="1"/>
</dbReference>
<dbReference type="InterPro" id="IPR020568">
    <property type="entry name" value="Ribosomal_Su5_D2-typ_SF"/>
</dbReference>
<dbReference type="InterPro" id="IPR042121">
    <property type="entry name" value="MutL_C_regsub"/>
</dbReference>
<dbReference type="SUPFAM" id="SSF118116">
    <property type="entry name" value="DNA mismatch repair protein MutL"/>
    <property type="match status" value="1"/>
</dbReference>
<dbReference type="Gene3D" id="3.30.1370.100">
    <property type="entry name" value="MutL, C-terminal domain, regulatory subdomain"/>
    <property type="match status" value="1"/>
</dbReference>
<organism evidence="9 10">
    <name type="scientific">Falsiroseomonas frigidaquae</name>
    <dbReference type="NCBI Taxonomy" id="487318"/>
    <lineage>
        <taxon>Bacteria</taxon>
        <taxon>Pseudomonadati</taxon>
        <taxon>Pseudomonadota</taxon>
        <taxon>Alphaproteobacteria</taxon>
        <taxon>Acetobacterales</taxon>
        <taxon>Roseomonadaceae</taxon>
        <taxon>Falsiroseomonas</taxon>
    </lineage>
</organism>
<keyword evidence="9" id="KW-0540">Nuclease</keyword>
<evidence type="ECO:0000256" key="3">
    <source>
        <dbReference type="ARBA" id="ARBA00022763"/>
    </source>
</evidence>
<dbReference type="GO" id="GO:0004519">
    <property type="term" value="F:endonuclease activity"/>
    <property type="evidence" value="ECO:0007669"/>
    <property type="project" value="UniProtKB-KW"/>
</dbReference>
<keyword evidence="10" id="KW-1185">Reference proteome</keyword>
<dbReference type="SMART" id="SM01340">
    <property type="entry name" value="DNA_mis_repair"/>
    <property type="match status" value="1"/>
</dbReference>
<dbReference type="NCBIfam" id="NF000953">
    <property type="entry name" value="PRK00095.2-4"/>
    <property type="match status" value="1"/>
</dbReference>
<dbReference type="Gene3D" id="3.30.230.10">
    <property type="match status" value="1"/>
</dbReference>
<dbReference type="SUPFAM" id="SSF55874">
    <property type="entry name" value="ATPase domain of HSP90 chaperone/DNA topoisomerase II/histidine kinase"/>
    <property type="match status" value="1"/>
</dbReference>
<dbReference type="InterPro" id="IPR038973">
    <property type="entry name" value="MutL/Mlh/Pms-like"/>
</dbReference>
<keyword evidence="4 5" id="KW-0234">DNA repair</keyword>
<dbReference type="InterPro" id="IPR014721">
    <property type="entry name" value="Ribsml_uS5_D2-typ_fold_subgr"/>
</dbReference>
<evidence type="ECO:0000256" key="6">
    <source>
        <dbReference type="SAM" id="MobiDB-lite"/>
    </source>
</evidence>
<dbReference type="CDD" id="cd00782">
    <property type="entry name" value="MutL_Trans"/>
    <property type="match status" value="1"/>
</dbReference>
<dbReference type="InterPro" id="IPR013507">
    <property type="entry name" value="DNA_mismatch_S5_2-like"/>
</dbReference>
<comment type="caution">
    <text evidence="9">The sequence shown here is derived from an EMBL/GenBank/DDBJ whole genome shotgun (WGS) entry which is preliminary data.</text>
</comment>
<reference evidence="9 10" key="1">
    <citation type="submission" date="2020-03" db="EMBL/GenBank/DDBJ databases">
        <title>Roseomonas selenitidurans sp. nov. isolated from soil.</title>
        <authorList>
            <person name="Liu H."/>
        </authorList>
    </citation>
    <scope>NUCLEOTIDE SEQUENCE [LARGE SCALE GENOMIC DNA]</scope>
    <source>
        <strain evidence="9 10">JCM 15073</strain>
    </source>
</reference>
<comment type="function">
    <text evidence="5">This protein is involved in the repair of mismatches in DNA. It is required for dam-dependent methyl-directed DNA mismatch repair. May act as a 'molecular matchmaker', a protein that promotes the formation of a stable complex between two or more DNA-binding proteins in an ATP-dependent manner without itself being part of a final effector complex.</text>
</comment>
<dbReference type="Proteomes" id="UP000765160">
    <property type="component" value="Unassembled WGS sequence"/>
</dbReference>
<evidence type="ECO:0000259" key="8">
    <source>
        <dbReference type="SMART" id="SM01340"/>
    </source>
</evidence>
<evidence type="ECO:0000256" key="1">
    <source>
        <dbReference type="ARBA" id="ARBA00006082"/>
    </source>
</evidence>
<dbReference type="PANTHER" id="PTHR10073">
    <property type="entry name" value="DNA MISMATCH REPAIR PROTEIN MLH, PMS, MUTL"/>
    <property type="match status" value="1"/>
</dbReference>
<dbReference type="Gene3D" id="3.30.565.10">
    <property type="entry name" value="Histidine kinase-like ATPase, C-terminal domain"/>
    <property type="match status" value="1"/>
</dbReference>
<dbReference type="Pfam" id="PF01119">
    <property type="entry name" value="DNA_mis_repair"/>
    <property type="match status" value="1"/>
</dbReference>
<dbReference type="PROSITE" id="PS00058">
    <property type="entry name" value="DNA_MISMATCH_REPAIR_1"/>
    <property type="match status" value="1"/>
</dbReference>
<feature type="compositionally biased region" description="Low complexity" evidence="6">
    <location>
        <begin position="379"/>
        <end position="399"/>
    </location>
</feature>
<dbReference type="InterPro" id="IPR036890">
    <property type="entry name" value="HATPase_C_sf"/>
</dbReference>
<dbReference type="InterPro" id="IPR002099">
    <property type="entry name" value="MutL/Mlh/PMS"/>
</dbReference>
<dbReference type="NCBIfam" id="TIGR00585">
    <property type="entry name" value="mutl"/>
    <property type="match status" value="1"/>
</dbReference>
<dbReference type="HAMAP" id="MF_00149">
    <property type="entry name" value="DNA_mis_repair"/>
    <property type="match status" value="1"/>
</dbReference>
<evidence type="ECO:0000259" key="7">
    <source>
        <dbReference type="SMART" id="SM00853"/>
    </source>
</evidence>
<feature type="compositionally biased region" description="Basic and acidic residues" evidence="6">
    <location>
        <begin position="367"/>
        <end position="378"/>
    </location>
</feature>
<dbReference type="CDD" id="cd16926">
    <property type="entry name" value="HATPase_MutL-MLH-PMS-like"/>
    <property type="match status" value="1"/>
</dbReference>
<keyword evidence="9" id="KW-0255">Endonuclease</keyword>
<evidence type="ECO:0000256" key="5">
    <source>
        <dbReference type="HAMAP-Rule" id="MF_00149"/>
    </source>
</evidence>